<dbReference type="EMBL" id="JX483873">
    <property type="protein sequence ID" value="AGC35512.1"/>
    <property type="molecule type" value="Genomic_DNA"/>
</dbReference>
<organism evidence="1 3">
    <name type="scientific">Rhizobium phage RHEph01</name>
    <dbReference type="NCBI Taxonomy" id="1220601"/>
    <lineage>
        <taxon>Viruses</taxon>
        <taxon>Duplodnaviria</taxon>
        <taxon>Heunggongvirae</taxon>
        <taxon>Uroviricota</taxon>
        <taxon>Caudoviricetes</taxon>
        <taxon>Autographivirales</taxon>
        <taxon>Paadamvirus</taxon>
        <taxon>Paadamvirus RHEph01</taxon>
    </lineage>
</organism>
<evidence type="ECO:0000313" key="2">
    <source>
        <dbReference type="EMBL" id="AGC35567.1"/>
    </source>
</evidence>
<dbReference type="EMBL" id="JX483873">
    <property type="protein sequence ID" value="AGC35567.1"/>
    <property type="molecule type" value="Genomic_DNA"/>
</dbReference>
<reference evidence="1 3" key="1">
    <citation type="journal article" date="2013" name="Appl. Environ. Microbiol.">
        <title>Narrow Host-Range Bacteriophages that Infect Rhizobium etli associate with Distinct Genomic Types.</title>
        <authorList>
            <person name="Santamaria R.I."/>
            <person name="Bustos P."/>
            <person name="Sepulveda-Robles O."/>
            <person name="Lozano L."/>
            <person name="Rodriguez C."/>
            <person name="Fernandez J.L."/>
            <person name="Juarez S."/>
            <person name="Kameyama L."/>
            <person name="Guarneros G."/>
            <person name="Davila G."/>
            <person name="Gonzalez V."/>
        </authorList>
    </citation>
    <scope>NUCLEOTIDE SEQUENCE [LARGE SCALE GENOMIC DNA]</scope>
</reference>
<evidence type="ECO:0000313" key="3">
    <source>
        <dbReference type="Proteomes" id="UP000011149"/>
    </source>
</evidence>
<sequence length="82" mass="9428">MGHIRVAKRSNKPFSEAENIRECRLRCEFPFPDVDEIVRSVIPFINEHIFPFDHVTLSYATYRIVKKGAVAIHAAFKNLGVN</sequence>
<name>L7TLR3_9CAUD</name>
<dbReference type="Proteomes" id="UP000011149">
    <property type="component" value="Segment"/>
</dbReference>
<accession>L7TLR3</accession>
<evidence type="ECO:0000313" key="1">
    <source>
        <dbReference type="EMBL" id="AGC35512.1"/>
    </source>
</evidence>
<gene>
    <name evidence="1" type="ORF">RHEph01_gp001</name>
    <name evidence="2" type="ORF">RHEph01_gp057</name>
</gene>
<protein>
    <submittedName>
        <fullName evidence="1">Uncharacterized protein</fullName>
    </submittedName>
</protein>
<proteinExistence type="predicted"/>
<keyword evidence="3" id="KW-1185">Reference proteome</keyword>